<dbReference type="AlphaFoldDB" id="A0A2S6CX42"/>
<gene>
    <name evidence="5" type="ORF">CUN59_05120</name>
</gene>
<keyword evidence="3" id="KW-0067">ATP-binding</keyword>
<keyword evidence="1" id="KW-0436">Ligase</keyword>
<evidence type="ECO:0000313" key="5">
    <source>
        <dbReference type="EMBL" id="PPJ64354.1"/>
    </source>
</evidence>
<name>A0A2S6CX42_9CYAN</name>
<keyword evidence="2" id="KW-0547">Nucleotide-binding</keyword>
<proteinExistence type="predicted"/>
<reference evidence="5 6" key="1">
    <citation type="submission" date="2018-02" db="EMBL/GenBank/DDBJ databases">
        <title>Discovery of a pederin family compound in a non-symbiotic bloom-forming cyanobacterium.</title>
        <authorList>
            <person name="Kust A."/>
            <person name="Mares J."/>
            <person name="Jokela J."/>
            <person name="Urajova P."/>
            <person name="Hajek J."/>
            <person name="Saurav K."/>
            <person name="Voracova K."/>
            <person name="Fewer D.P."/>
            <person name="Haapaniemi E."/>
            <person name="Permi P."/>
            <person name="Rehakova K."/>
            <person name="Sivonen K."/>
            <person name="Hrouzek P."/>
        </authorList>
    </citation>
    <scope>NUCLEOTIDE SEQUENCE [LARGE SCALE GENOMIC DNA]</scope>
    <source>
        <strain evidence="5 6">CHARLIE-1</strain>
    </source>
</reference>
<dbReference type="SMART" id="SM00836">
    <property type="entry name" value="DALR_1"/>
    <property type="match status" value="1"/>
</dbReference>
<dbReference type="InterPro" id="IPR008909">
    <property type="entry name" value="DALR_anticod-bd"/>
</dbReference>
<accession>A0A2S6CX42</accession>
<dbReference type="Gene3D" id="1.10.730.10">
    <property type="entry name" value="Isoleucyl-tRNA Synthetase, Domain 1"/>
    <property type="match status" value="1"/>
</dbReference>
<protein>
    <submittedName>
        <fullName evidence="5">Anticodon-binding protein</fullName>
    </submittedName>
</protein>
<dbReference type="EMBL" id="PGEM01000029">
    <property type="protein sequence ID" value="PPJ64354.1"/>
    <property type="molecule type" value="Genomic_DNA"/>
</dbReference>
<evidence type="ECO:0000256" key="1">
    <source>
        <dbReference type="ARBA" id="ARBA00022598"/>
    </source>
</evidence>
<keyword evidence="6" id="KW-1185">Reference proteome</keyword>
<evidence type="ECO:0000256" key="2">
    <source>
        <dbReference type="ARBA" id="ARBA00022741"/>
    </source>
</evidence>
<organism evidence="5 6">
    <name type="scientific">Cuspidothrix issatschenkoi CHARLIE-1</name>
    <dbReference type="NCBI Taxonomy" id="2052836"/>
    <lineage>
        <taxon>Bacteria</taxon>
        <taxon>Bacillati</taxon>
        <taxon>Cyanobacteriota</taxon>
        <taxon>Cyanophyceae</taxon>
        <taxon>Nostocales</taxon>
        <taxon>Aphanizomenonaceae</taxon>
        <taxon>Cuspidothrix</taxon>
    </lineage>
</organism>
<dbReference type="Proteomes" id="UP000239589">
    <property type="component" value="Unassembled WGS sequence"/>
</dbReference>
<dbReference type="InterPro" id="IPR009080">
    <property type="entry name" value="tRNAsynth_Ia_anticodon-bd"/>
</dbReference>
<sequence length="285" mass="32097">MYPQLLFIQNKAIKQLITQYLDVASGNFTNNGKIAGIEVKKVPVYQGGYNQKILYISKVELGISKSHNSPAMEISQIIATVTKDIAQYLSQHSNHLFSIKIVPPGEIHLQLFDSTLAAWLQTLIISPQTRDFVNNYGDHLSPNCFTIQYAHARCCSLLRQGHQEGLIQCTPTPTGIENSVQSIPWLDGDQKLYLQHIDESFLIYQLVRLVDNLAITNYNSINWEKAGEKLSQAFEKFWGSCRIWGEVKINSLELAQARLGLVMATQLVLKSLLEDKLGIIAPRKL</sequence>
<evidence type="ECO:0000313" key="6">
    <source>
        <dbReference type="Proteomes" id="UP000239589"/>
    </source>
</evidence>
<dbReference type="OrthoDB" id="9805987at2"/>
<evidence type="ECO:0000256" key="3">
    <source>
        <dbReference type="ARBA" id="ARBA00022840"/>
    </source>
</evidence>
<evidence type="ECO:0000259" key="4">
    <source>
        <dbReference type="SMART" id="SM00836"/>
    </source>
</evidence>
<feature type="domain" description="DALR anticodon binding" evidence="4">
    <location>
        <begin position="147"/>
        <end position="285"/>
    </location>
</feature>
<dbReference type="RefSeq" id="WP_104386823.1">
    <property type="nucleotide sequence ID" value="NZ_PGEM01000029.1"/>
</dbReference>
<dbReference type="GO" id="GO:0005524">
    <property type="term" value="F:ATP binding"/>
    <property type="evidence" value="ECO:0007669"/>
    <property type="project" value="UniProtKB-KW"/>
</dbReference>
<dbReference type="GO" id="GO:0006420">
    <property type="term" value="P:arginyl-tRNA aminoacylation"/>
    <property type="evidence" value="ECO:0007669"/>
    <property type="project" value="InterPro"/>
</dbReference>
<comment type="caution">
    <text evidence="5">The sequence shown here is derived from an EMBL/GenBank/DDBJ whole genome shotgun (WGS) entry which is preliminary data.</text>
</comment>
<dbReference type="Pfam" id="PF05746">
    <property type="entry name" value="DALR_1"/>
    <property type="match status" value="1"/>
</dbReference>
<dbReference type="SUPFAM" id="SSF47323">
    <property type="entry name" value="Anticodon-binding domain of a subclass of class I aminoacyl-tRNA synthetases"/>
    <property type="match status" value="1"/>
</dbReference>
<dbReference type="GO" id="GO:0004814">
    <property type="term" value="F:arginine-tRNA ligase activity"/>
    <property type="evidence" value="ECO:0007669"/>
    <property type="project" value="InterPro"/>
</dbReference>